<dbReference type="CDD" id="cd03449">
    <property type="entry name" value="R_hydratase"/>
    <property type="match status" value="1"/>
</dbReference>
<evidence type="ECO:0000313" key="2">
    <source>
        <dbReference type="EMBL" id="RFT07546.1"/>
    </source>
</evidence>
<accession>A0A3E2B6G3</accession>
<dbReference type="InterPro" id="IPR002539">
    <property type="entry name" value="MaoC-like_dom"/>
</dbReference>
<gene>
    <name evidence="2" type="ORF">DV520_02575</name>
</gene>
<dbReference type="SUPFAM" id="SSF54637">
    <property type="entry name" value="Thioesterase/thiol ester dehydrase-isomerase"/>
    <property type="match status" value="1"/>
</dbReference>
<reference evidence="2 3" key="1">
    <citation type="submission" date="2018-07" db="EMBL/GenBank/DDBJ databases">
        <title>GABA Modulating Bacteria of the Human Gut Microbiota.</title>
        <authorList>
            <person name="Strandwitz P."/>
            <person name="Kim K.H."/>
            <person name="Terekhova D."/>
            <person name="Liu J.K."/>
            <person name="Sharma A."/>
            <person name="Levering J."/>
            <person name="Mcdonald D."/>
            <person name="Dietrich D."/>
            <person name="Ramadhar T.R."/>
            <person name="Lekbua A."/>
            <person name="Mroue N."/>
            <person name="Liston C."/>
            <person name="Stewart E.J."/>
            <person name="Dubin M.J."/>
            <person name="Zengler K."/>
            <person name="Knight R."/>
            <person name="Gilbert J.A."/>
            <person name="Clardy J."/>
            <person name="Lewis K."/>
        </authorList>
    </citation>
    <scope>NUCLEOTIDE SEQUENCE [LARGE SCALE GENOMIC DNA]</scope>
    <source>
        <strain evidence="2 3">KLE1738</strain>
    </source>
</reference>
<sequence>MDAMILSQNPPARKENHLGEEREACGMGSLHFEIGKKFTLTKTFAESDVYLFAGIIGDLFPAHVNEEYCKRMPYGTRLVHGCLTFSLCSTVSGMAGVDSGHDILAMGYDQVKFLKPVFFGDTITATYWITEVNEARRKTTGQCVMTNQRGETVLTCLHYMKVIDPVEEGKGP</sequence>
<keyword evidence="3" id="KW-1185">Reference proteome</keyword>
<dbReference type="AlphaFoldDB" id="A0A3E2B6G3"/>
<evidence type="ECO:0000313" key="3">
    <source>
        <dbReference type="Proteomes" id="UP000260649"/>
    </source>
</evidence>
<protein>
    <submittedName>
        <fullName evidence="2">Dehydratase</fullName>
    </submittedName>
</protein>
<dbReference type="PANTHER" id="PTHR43664">
    <property type="entry name" value="MONOAMINE OXIDASE-RELATED"/>
    <property type="match status" value="1"/>
</dbReference>
<feature type="domain" description="MaoC-like" evidence="1">
    <location>
        <begin position="38"/>
        <end position="140"/>
    </location>
</feature>
<evidence type="ECO:0000259" key="1">
    <source>
        <dbReference type="Pfam" id="PF01575"/>
    </source>
</evidence>
<dbReference type="Pfam" id="PF01575">
    <property type="entry name" value="MaoC_dehydratas"/>
    <property type="match status" value="1"/>
</dbReference>
<dbReference type="Proteomes" id="UP000260649">
    <property type="component" value="Unassembled WGS sequence"/>
</dbReference>
<dbReference type="OrthoDB" id="9801625at2"/>
<dbReference type="EMBL" id="QQRQ01000002">
    <property type="protein sequence ID" value="RFT07546.1"/>
    <property type="molecule type" value="Genomic_DNA"/>
</dbReference>
<comment type="caution">
    <text evidence="2">The sequence shown here is derived from an EMBL/GenBank/DDBJ whole genome shotgun (WGS) entry which is preliminary data.</text>
</comment>
<organism evidence="2 3">
    <name type="scientific">Evtepia gabavorous</name>
    <dbReference type="NCBI Taxonomy" id="2211183"/>
    <lineage>
        <taxon>Bacteria</taxon>
        <taxon>Bacillati</taxon>
        <taxon>Bacillota</taxon>
        <taxon>Clostridia</taxon>
        <taxon>Eubacteriales</taxon>
        <taxon>Evtepia</taxon>
    </lineage>
</organism>
<dbReference type="PANTHER" id="PTHR43664:SF1">
    <property type="entry name" value="BETA-METHYLMALYL-COA DEHYDRATASE"/>
    <property type="match status" value="1"/>
</dbReference>
<proteinExistence type="predicted"/>
<dbReference type="Gene3D" id="3.10.129.10">
    <property type="entry name" value="Hotdog Thioesterase"/>
    <property type="match status" value="1"/>
</dbReference>
<dbReference type="InterPro" id="IPR029069">
    <property type="entry name" value="HotDog_dom_sf"/>
</dbReference>
<name>A0A3E2B6G3_9FIRM</name>
<dbReference type="InterPro" id="IPR052342">
    <property type="entry name" value="MCH/BMMD"/>
</dbReference>